<feature type="transmembrane region" description="Helical" evidence="1">
    <location>
        <begin position="83"/>
        <end position="105"/>
    </location>
</feature>
<dbReference type="EMBL" id="JQGA01000565">
    <property type="protein sequence ID" value="KGO74841.1"/>
    <property type="molecule type" value="Genomic_DNA"/>
</dbReference>
<sequence>MSWTHKHINTVGTTKTTSASIISGFDSWNACGVELRWKSTDLTSAPVLAFASPTTAVVAPTTTATSTPESEEKSWTFSTVAKAGAVVGVALSVILAVRRVGFWILRRKRREKNGGKEPSELAGTQNLTPQHAIHELDFNLVFEKDGVRGVRSQLKEPVDLEGPGARSVDLDASHDLIV</sequence>
<proteinExistence type="predicted"/>
<protein>
    <submittedName>
        <fullName evidence="2">Uncharacterized protein</fullName>
    </submittedName>
</protein>
<evidence type="ECO:0000256" key="1">
    <source>
        <dbReference type="SAM" id="Phobius"/>
    </source>
</evidence>
<keyword evidence="1" id="KW-1133">Transmembrane helix</keyword>
<organism evidence="2 3">
    <name type="scientific">Penicillium italicum</name>
    <name type="common">Blue mold</name>
    <dbReference type="NCBI Taxonomy" id="40296"/>
    <lineage>
        <taxon>Eukaryota</taxon>
        <taxon>Fungi</taxon>
        <taxon>Dikarya</taxon>
        <taxon>Ascomycota</taxon>
        <taxon>Pezizomycotina</taxon>
        <taxon>Eurotiomycetes</taxon>
        <taxon>Eurotiomycetidae</taxon>
        <taxon>Eurotiales</taxon>
        <taxon>Aspergillaceae</taxon>
        <taxon>Penicillium</taxon>
    </lineage>
</organism>
<evidence type="ECO:0000313" key="3">
    <source>
        <dbReference type="Proteomes" id="UP000030104"/>
    </source>
</evidence>
<name>A0A0A2L6P3_PENIT</name>
<keyword evidence="1" id="KW-0472">Membrane</keyword>
<dbReference type="Proteomes" id="UP000030104">
    <property type="component" value="Unassembled WGS sequence"/>
</dbReference>
<dbReference type="STRING" id="40296.A0A0A2L6P3"/>
<accession>A0A0A2L6P3</accession>
<gene>
    <name evidence="2" type="ORF">PITC_043490</name>
</gene>
<evidence type="ECO:0000313" key="2">
    <source>
        <dbReference type="EMBL" id="KGO74841.1"/>
    </source>
</evidence>
<dbReference type="HOGENOM" id="CLU_1696117_0_0_1"/>
<keyword evidence="1" id="KW-0812">Transmembrane</keyword>
<dbReference type="AlphaFoldDB" id="A0A0A2L6P3"/>
<reference evidence="2 3" key="1">
    <citation type="journal article" date="2015" name="Mol. Plant Microbe Interact.">
        <title>Genome, transcriptome, and functional analyses of Penicillium expansum provide new insights into secondary metabolism and pathogenicity.</title>
        <authorList>
            <person name="Ballester A.R."/>
            <person name="Marcet-Houben M."/>
            <person name="Levin E."/>
            <person name="Sela N."/>
            <person name="Selma-Lazaro C."/>
            <person name="Carmona L."/>
            <person name="Wisniewski M."/>
            <person name="Droby S."/>
            <person name="Gonzalez-Candelas L."/>
            <person name="Gabaldon T."/>
        </authorList>
    </citation>
    <scope>NUCLEOTIDE SEQUENCE [LARGE SCALE GENOMIC DNA]</scope>
    <source>
        <strain evidence="2 3">PHI-1</strain>
    </source>
</reference>
<comment type="caution">
    <text evidence="2">The sequence shown here is derived from an EMBL/GenBank/DDBJ whole genome shotgun (WGS) entry which is preliminary data.</text>
</comment>
<keyword evidence="3" id="KW-1185">Reference proteome</keyword>
<dbReference type="OrthoDB" id="4369489at2759"/>